<feature type="chain" id="PRO_5035898361" description="BAM-2-like concanavalin A-like domain-containing protein" evidence="3">
    <location>
        <begin position="29"/>
        <end position="1032"/>
    </location>
</feature>
<dbReference type="AlphaFoldDB" id="A0A8S1HFV5"/>
<keyword evidence="2" id="KW-0472">Membrane</keyword>
<evidence type="ECO:0000256" key="1">
    <source>
        <dbReference type="SAM" id="MobiDB-lite"/>
    </source>
</evidence>
<dbReference type="Proteomes" id="UP000835052">
    <property type="component" value="Unassembled WGS sequence"/>
</dbReference>
<feature type="region of interest" description="Disordered" evidence="1">
    <location>
        <begin position="1004"/>
        <end position="1032"/>
    </location>
</feature>
<keyword evidence="2" id="KW-0812">Transmembrane</keyword>
<dbReference type="SUPFAM" id="SSF49899">
    <property type="entry name" value="Concanavalin A-like lectins/glucanases"/>
    <property type="match status" value="1"/>
</dbReference>
<organism evidence="5 6">
    <name type="scientific">Caenorhabditis auriculariae</name>
    <dbReference type="NCBI Taxonomy" id="2777116"/>
    <lineage>
        <taxon>Eukaryota</taxon>
        <taxon>Metazoa</taxon>
        <taxon>Ecdysozoa</taxon>
        <taxon>Nematoda</taxon>
        <taxon>Chromadorea</taxon>
        <taxon>Rhabditida</taxon>
        <taxon>Rhabditina</taxon>
        <taxon>Rhabditomorpha</taxon>
        <taxon>Rhabditoidea</taxon>
        <taxon>Rhabditidae</taxon>
        <taxon>Peloderinae</taxon>
        <taxon>Caenorhabditis</taxon>
    </lineage>
</organism>
<evidence type="ECO:0000256" key="3">
    <source>
        <dbReference type="SAM" id="SignalP"/>
    </source>
</evidence>
<evidence type="ECO:0000259" key="4">
    <source>
        <dbReference type="Pfam" id="PF26430"/>
    </source>
</evidence>
<dbReference type="InterPro" id="IPR058815">
    <property type="entry name" value="ConA_BAM2-like"/>
</dbReference>
<accession>A0A8S1HFV5</accession>
<feature type="transmembrane region" description="Helical" evidence="2">
    <location>
        <begin position="881"/>
        <end position="906"/>
    </location>
</feature>
<keyword evidence="6" id="KW-1185">Reference proteome</keyword>
<evidence type="ECO:0000313" key="6">
    <source>
        <dbReference type="Proteomes" id="UP000835052"/>
    </source>
</evidence>
<dbReference type="InterPro" id="IPR013320">
    <property type="entry name" value="ConA-like_dom_sf"/>
</dbReference>
<dbReference type="Gene3D" id="2.60.120.200">
    <property type="match status" value="1"/>
</dbReference>
<evidence type="ECO:0000313" key="5">
    <source>
        <dbReference type="EMBL" id="CAD6194769.1"/>
    </source>
</evidence>
<proteinExistence type="predicted"/>
<protein>
    <recommendedName>
        <fullName evidence="4">BAM-2-like concanavalin A-like domain-containing protein</fullName>
    </recommendedName>
</protein>
<dbReference type="Pfam" id="PF26430">
    <property type="entry name" value="ConA_BAM2"/>
    <property type="match status" value="1"/>
</dbReference>
<feature type="compositionally biased region" description="Polar residues" evidence="1">
    <location>
        <begin position="1004"/>
        <end position="1022"/>
    </location>
</feature>
<feature type="domain" description="BAM-2-like concanavalin A-like" evidence="4">
    <location>
        <begin position="636"/>
        <end position="821"/>
    </location>
</feature>
<dbReference type="OrthoDB" id="5842451at2759"/>
<evidence type="ECO:0000256" key="2">
    <source>
        <dbReference type="SAM" id="Phobius"/>
    </source>
</evidence>
<keyword evidence="3" id="KW-0732">Signal</keyword>
<name>A0A8S1HFV5_9PELO</name>
<sequence>MPSVFGRRRVRILLELLLLLQICTTVETSSIPPRWSCRHHFLAGLRASGVMPIRGHPDGTVSRVMCHMNDSKGISTEIHSALELPHFVQQKRSVNFQIEDLNHLRDLVSKSQCEQTLTVVWSTPPDLEKGSFTIVSLLNSSLVIDYEPEQPVQKVTLDGLMAGVRHILPNEDHYQLSPTISASSLVCRHDVLDACLVRGKVEVDLDVNSDWTYEFAFRTDQANQTLVAFHTSESTTLPIRLENDFFIRVDSAAPVPVGLLSDARWHTIVVHSVRGRVSFAVDNSAALLVAKNFRVKTLEIKTVGDVMLIDPSDVKDDCVVNFNQRRRLHETVASHSLCEECECPTLSHVFDRLPSGVCQPENEQAFSFYRDPERLSFLYVENGLEIDDNGAAIVAISATFKSDSDTGLVFFGFWHNELLKGRFQVFFHFDRLTAIYCQHNGQEHCMACSIQDRKGFGDEKWVRTAFFGAGDELHLVADGRICRLDPVGQVNNISSAEVYAVPAFAHGSGVFIGGTFYEKKRRGIYRSDVEHQFFENTREKAPSLRGCVKDVFIKGQKVDLLSVYEKQKGSMLVDASDSTSFAIRYGCPTCEPKCPKDVRCRARAPLRPAQLVCDCSDVQQFNSSEGVCSGIRDDEPVVLSPAFLTEPNIVLPVENTKAVVSKVWIKFQAPKSLINEVAIAEFNSHREPLFRILIDANGFLQVQVLPQDAEGSASRKLDLLDDRVHLLILQRRTPLGTRHNARKYDLFVDGWHQVVADIGKLPLNNISIVTNDGMDPSDELNSVIVHDFGLAYDYDEHSFLHHPSNQVHQVDVHSLLLPYQFRKPDLNKVGVLDPSLWERPIFVGDAVEDDAEEDWQPSPYGQVVAYTPDAYVPEQLLSARWLLYSMALTILLCLLILLCILCYSCFFRKKGRRRTGSGSDRVTIMRDSPDYQPVKLRRNSIAETISYDGDGSLGTDDTDLQAYRDIPSHRVKIYRESMVSILVPSSDQANDAAIVKRSSSVIVVQPETSEGSPQRPTPSSDSPAPLVNVNDD</sequence>
<comment type="caution">
    <text evidence="5">The sequence shown here is derived from an EMBL/GenBank/DDBJ whole genome shotgun (WGS) entry which is preliminary data.</text>
</comment>
<dbReference type="EMBL" id="CAJGYM010000047">
    <property type="protein sequence ID" value="CAD6194769.1"/>
    <property type="molecule type" value="Genomic_DNA"/>
</dbReference>
<reference evidence="5" key="1">
    <citation type="submission" date="2020-10" db="EMBL/GenBank/DDBJ databases">
        <authorList>
            <person name="Kikuchi T."/>
        </authorList>
    </citation>
    <scope>NUCLEOTIDE SEQUENCE</scope>
    <source>
        <strain evidence="5">NKZ352</strain>
    </source>
</reference>
<keyword evidence="2" id="KW-1133">Transmembrane helix</keyword>
<gene>
    <name evidence="5" type="ORF">CAUJ_LOCUS10688</name>
</gene>
<feature type="signal peptide" evidence="3">
    <location>
        <begin position="1"/>
        <end position="28"/>
    </location>
</feature>